<evidence type="ECO:0000259" key="1">
    <source>
        <dbReference type="Pfam" id="PF09369"/>
    </source>
</evidence>
<sequence>MAGLRTGSQPGNSESELLAFRRAEFRIIRNEVNDPEHIPNLRVIPSSVPADLSQWFSRVTLVERLRETRVFYGFDRIEQNPQALGGMPYTAKDQLFREPPQSPQDRWLPAVEVFGEGIYIELHEHGIAEWQRENEKWIRGRLDDAFITRLQDLYQTLPPLGAADRDWASRYLLIHSLAHVLINQLVFECGYSTASLRERLYISSDATAPMAGILIYTAAGDSEGTMGSGVRLG</sequence>
<dbReference type="Pfam" id="PF09369">
    <property type="entry name" value="MZB"/>
    <property type="match status" value="1"/>
</dbReference>
<dbReference type="InterPro" id="IPR018973">
    <property type="entry name" value="MZB"/>
</dbReference>
<organism evidence="2 3">
    <name type="scientific">Undibacterium arcticum</name>
    <dbReference type="NCBI Taxonomy" id="1762892"/>
    <lineage>
        <taxon>Bacteria</taxon>
        <taxon>Pseudomonadati</taxon>
        <taxon>Pseudomonadota</taxon>
        <taxon>Betaproteobacteria</taxon>
        <taxon>Burkholderiales</taxon>
        <taxon>Oxalobacteraceae</taxon>
        <taxon>Undibacterium</taxon>
    </lineage>
</organism>
<dbReference type="Proteomes" id="UP001595530">
    <property type="component" value="Unassembled WGS sequence"/>
</dbReference>
<evidence type="ECO:0000313" key="3">
    <source>
        <dbReference type="Proteomes" id="UP001595530"/>
    </source>
</evidence>
<protein>
    <recommendedName>
        <fullName evidence="1">MrfA-like Zn-binding domain-containing protein</fullName>
    </recommendedName>
</protein>
<feature type="domain" description="MrfA-like Zn-binding" evidence="1">
    <location>
        <begin position="177"/>
        <end position="225"/>
    </location>
</feature>
<proteinExistence type="predicted"/>
<comment type="caution">
    <text evidence="2">The sequence shown here is derived from an EMBL/GenBank/DDBJ whole genome shotgun (WGS) entry which is preliminary data.</text>
</comment>
<name>A0ABV7FAM2_9BURK</name>
<reference evidence="3" key="1">
    <citation type="journal article" date="2019" name="Int. J. Syst. Evol. Microbiol.">
        <title>The Global Catalogue of Microorganisms (GCM) 10K type strain sequencing project: providing services to taxonomists for standard genome sequencing and annotation.</title>
        <authorList>
            <consortium name="The Broad Institute Genomics Platform"/>
            <consortium name="The Broad Institute Genome Sequencing Center for Infectious Disease"/>
            <person name="Wu L."/>
            <person name="Ma J."/>
        </authorList>
    </citation>
    <scope>NUCLEOTIDE SEQUENCE [LARGE SCALE GENOMIC DNA]</scope>
    <source>
        <strain evidence="3">KCTC 42986</strain>
    </source>
</reference>
<dbReference type="RefSeq" id="WP_390323137.1">
    <property type="nucleotide sequence ID" value="NZ_JBHRTP010000092.1"/>
</dbReference>
<accession>A0ABV7FAM2</accession>
<gene>
    <name evidence="2" type="ORF">ACFOFO_23940</name>
</gene>
<evidence type="ECO:0000313" key="2">
    <source>
        <dbReference type="EMBL" id="MFC3110965.1"/>
    </source>
</evidence>
<dbReference type="EMBL" id="JBHRTP010000092">
    <property type="protein sequence ID" value="MFC3110965.1"/>
    <property type="molecule type" value="Genomic_DNA"/>
</dbReference>
<keyword evidence="3" id="KW-1185">Reference proteome</keyword>